<feature type="region of interest" description="Disordered" evidence="1">
    <location>
        <begin position="264"/>
        <end position="334"/>
    </location>
</feature>
<feature type="compositionally biased region" description="Basic and acidic residues" evidence="1">
    <location>
        <begin position="264"/>
        <end position="278"/>
    </location>
</feature>
<proteinExistence type="predicted"/>
<keyword evidence="4" id="KW-1185">Reference proteome</keyword>
<evidence type="ECO:0000256" key="1">
    <source>
        <dbReference type="SAM" id="MobiDB-lite"/>
    </source>
</evidence>
<dbReference type="PROSITE" id="PS51411">
    <property type="entry name" value="PSP1_C"/>
    <property type="match status" value="1"/>
</dbReference>
<dbReference type="PANTHER" id="PTHR43830">
    <property type="entry name" value="PROTEIN PSP1"/>
    <property type="match status" value="1"/>
</dbReference>
<reference evidence="3" key="1">
    <citation type="submission" date="2010-03" db="EMBL/GenBank/DDBJ databases">
        <title>The genome sequence of Ruminococcus sp. 18P13.</title>
        <authorList>
            <consortium name="metaHIT consortium -- http://www.metahit.eu/"/>
            <person name="Pajon A."/>
            <person name="Turner K."/>
            <person name="Parkhill J."/>
            <person name="Bernalier A."/>
        </authorList>
    </citation>
    <scope>NUCLEOTIDE SEQUENCE [LARGE SCALE GENOMIC DNA]</scope>
    <source>
        <strain evidence="3">Type strain: 18P13</strain>
    </source>
</reference>
<dbReference type="RefSeq" id="WP_015559183.1">
    <property type="nucleotide sequence ID" value="NC_021039.1"/>
</dbReference>
<dbReference type="HOGENOM" id="CLU_033149_2_3_9"/>
<dbReference type="KEGG" id="rch:RUM_22790"/>
<dbReference type="NCBIfam" id="NF041131">
    <property type="entry name" value="RicT_YaaT_fam"/>
    <property type="match status" value="1"/>
</dbReference>
<dbReference type="AlphaFoldDB" id="D4LF82"/>
<protein>
    <submittedName>
        <fullName evidence="3">Uncharacterized homolog of PSP1</fullName>
    </submittedName>
</protein>
<name>D4LF82_RUMC1</name>
<dbReference type="InterPro" id="IPR047767">
    <property type="entry name" value="PSP1-like"/>
</dbReference>
<dbReference type="EMBL" id="FP929052">
    <property type="protein sequence ID" value="CBL18277.1"/>
    <property type="molecule type" value="Genomic_DNA"/>
</dbReference>
<dbReference type="STRING" id="213810.RUM_22790"/>
<organism evidence="3 4">
    <name type="scientific">Ruminococcus champanellensis (strain DSM 18848 / JCM 17042 / KCTC 15320 / 18P13)</name>
    <dbReference type="NCBI Taxonomy" id="213810"/>
    <lineage>
        <taxon>Bacteria</taxon>
        <taxon>Bacillati</taxon>
        <taxon>Bacillota</taxon>
        <taxon>Clostridia</taxon>
        <taxon>Eubacteriales</taxon>
        <taxon>Oscillospiraceae</taxon>
        <taxon>Ruminococcus</taxon>
    </lineage>
</organism>
<dbReference type="Pfam" id="PF04468">
    <property type="entry name" value="PSP1"/>
    <property type="match status" value="1"/>
</dbReference>
<dbReference type="InterPro" id="IPR007557">
    <property type="entry name" value="PSP1_C"/>
</dbReference>
<dbReference type="GO" id="GO:0005737">
    <property type="term" value="C:cytoplasm"/>
    <property type="evidence" value="ECO:0007669"/>
    <property type="project" value="TreeGrafter"/>
</dbReference>
<evidence type="ECO:0000259" key="2">
    <source>
        <dbReference type="PROSITE" id="PS51411"/>
    </source>
</evidence>
<dbReference type="OrthoDB" id="9779344at2"/>
<evidence type="ECO:0000313" key="4">
    <source>
        <dbReference type="Proteomes" id="UP000007054"/>
    </source>
</evidence>
<dbReference type="Proteomes" id="UP000007054">
    <property type="component" value="Chromosome"/>
</dbReference>
<sequence>MAEIIGVRFKTVGKVYYFAANGIQAQVGDAAIVETARGVECGEVALSNKEIPEEQITAPLKEVIRLATAEDLAVVAKNKKKEEDAFRICEEKIRFRKLDMKLVEVECTFDNSKLLFYFTAENRVDFRELVKDLASVFRTRIELRQIGVRDEAKLLGGLGICGREFCCKGYLGDFQPVSIKMAKEQGLSLNPTKISGTCGRLMCCLKHEQYAYEQLLKVTPKAGTMVQLPDGTQGVVEEVFLLTGKLRVRPEGAEVGTLVSKDEVQVLHATEGSREQRPPRKKPQPAQNSAPKEQKPQKEAKPRRDSRPPRQRSDRPHPPRQGRQDKQNKPPKAE</sequence>
<dbReference type="PANTHER" id="PTHR43830:SF3">
    <property type="entry name" value="PROTEIN PSP1"/>
    <property type="match status" value="1"/>
</dbReference>
<accession>D4LF82</accession>
<dbReference type="GeneID" id="83156928"/>
<reference evidence="3" key="2">
    <citation type="submission" date="2010-03" db="EMBL/GenBank/DDBJ databases">
        <authorList>
            <person name="Pajon A."/>
        </authorList>
    </citation>
    <scope>NUCLEOTIDE SEQUENCE</scope>
    <source>
        <strain evidence="3">Type strain: 18P13</strain>
    </source>
</reference>
<feature type="domain" description="PSP1 C-terminal" evidence="2">
    <location>
        <begin position="61"/>
        <end position="146"/>
    </location>
</feature>
<feature type="compositionally biased region" description="Basic and acidic residues" evidence="1">
    <location>
        <begin position="292"/>
        <end position="334"/>
    </location>
</feature>
<dbReference type="PATRIC" id="fig|213810.4.peg.2168"/>
<gene>
    <name evidence="3" type="ordered locus">RUM_22790</name>
</gene>
<evidence type="ECO:0000313" key="3">
    <source>
        <dbReference type="EMBL" id="CBL18277.1"/>
    </source>
</evidence>